<dbReference type="PIRSF" id="PIRSF005243">
    <property type="entry name" value="ROO"/>
    <property type="match status" value="1"/>
</dbReference>
<dbReference type="EMBL" id="CATOUU010001170">
    <property type="protein sequence ID" value="CAI9975812.1"/>
    <property type="molecule type" value="Genomic_DNA"/>
</dbReference>
<dbReference type="InterPro" id="IPR001279">
    <property type="entry name" value="Metallo-B-lactamas"/>
</dbReference>
<dbReference type="InterPro" id="IPR045761">
    <property type="entry name" value="ODP_dom"/>
</dbReference>
<dbReference type="CDD" id="cd07709">
    <property type="entry name" value="flavodiiron_proteins_MBL-fold"/>
    <property type="match status" value="1"/>
</dbReference>
<comment type="caution">
    <text evidence="2">The sequence shown here is derived from an EMBL/GenBank/DDBJ whole genome shotgun (WGS) entry which is preliminary data.</text>
</comment>
<keyword evidence="4" id="KW-1185">Reference proteome</keyword>
<dbReference type="Gene3D" id="3.40.50.360">
    <property type="match status" value="1"/>
</dbReference>
<dbReference type="EMBL" id="CAXDID020000054">
    <property type="protein sequence ID" value="CAL6006632.1"/>
    <property type="molecule type" value="Genomic_DNA"/>
</dbReference>
<dbReference type="InterPro" id="IPR036866">
    <property type="entry name" value="RibonucZ/Hydroxyglut_hydro"/>
</dbReference>
<dbReference type="InterPro" id="IPR016440">
    <property type="entry name" value="Rubredoxin-O_OxRdtase"/>
</dbReference>
<dbReference type="SUPFAM" id="SSF52218">
    <property type="entry name" value="Flavoproteins"/>
    <property type="match status" value="1"/>
</dbReference>
<dbReference type="GO" id="GO:0009055">
    <property type="term" value="F:electron transfer activity"/>
    <property type="evidence" value="ECO:0007669"/>
    <property type="project" value="InterPro"/>
</dbReference>
<evidence type="ECO:0000259" key="1">
    <source>
        <dbReference type="PROSITE" id="PS50902"/>
    </source>
</evidence>
<accession>A0AA86RPR4</accession>
<organism evidence="2">
    <name type="scientific">Hexamita inflata</name>
    <dbReference type="NCBI Taxonomy" id="28002"/>
    <lineage>
        <taxon>Eukaryota</taxon>
        <taxon>Metamonada</taxon>
        <taxon>Diplomonadida</taxon>
        <taxon>Hexamitidae</taxon>
        <taxon>Hexamitinae</taxon>
        <taxon>Hexamita</taxon>
    </lineage>
</organism>
<evidence type="ECO:0000313" key="2">
    <source>
        <dbReference type="EMBL" id="CAI9975812.1"/>
    </source>
</evidence>
<dbReference type="SMART" id="SM00849">
    <property type="entry name" value="Lactamase_B"/>
    <property type="match status" value="1"/>
</dbReference>
<evidence type="ECO:0000313" key="3">
    <source>
        <dbReference type="EMBL" id="CAL6006632.1"/>
    </source>
</evidence>
<dbReference type="InterPro" id="IPR029039">
    <property type="entry name" value="Flavoprotein-like_sf"/>
</dbReference>
<dbReference type="PANTHER" id="PTHR43717:SF1">
    <property type="entry name" value="ANAEROBIC NITRIC OXIDE REDUCTASE FLAVORUBREDOXIN"/>
    <property type="match status" value="1"/>
</dbReference>
<name>A0AA86RPR4_9EUKA</name>
<dbReference type="PANTHER" id="PTHR43717">
    <property type="entry name" value="ANAEROBIC NITRIC OXIDE REDUCTASE FLAVORUBREDOXIN"/>
    <property type="match status" value="1"/>
</dbReference>
<protein>
    <submittedName>
        <fullName evidence="2">A-type flavoprotein</fullName>
    </submittedName>
    <submittedName>
        <fullName evidence="3">A-type_flavoprotein</fullName>
    </submittedName>
</protein>
<dbReference type="PROSITE" id="PS50902">
    <property type="entry name" value="FLAVODOXIN_LIKE"/>
    <property type="match status" value="1"/>
</dbReference>
<dbReference type="GO" id="GO:0010181">
    <property type="term" value="F:FMN binding"/>
    <property type="evidence" value="ECO:0007669"/>
    <property type="project" value="InterPro"/>
</dbReference>
<feature type="domain" description="Flavodoxin-like" evidence="1">
    <location>
        <begin position="257"/>
        <end position="392"/>
    </location>
</feature>
<reference evidence="3 4" key="2">
    <citation type="submission" date="2024-07" db="EMBL/GenBank/DDBJ databases">
        <authorList>
            <person name="Akdeniz Z."/>
        </authorList>
    </citation>
    <scope>NUCLEOTIDE SEQUENCE [LARGE SCALE GENOMIC DNA]</scope>
</reference>
<dbReference type="Gene3D" id="3.60.15.10">
    <property type="entry name" value="Ribonuclease Z/Hydroxyacylglutathione hydrolase-like"/>
    <property type="match status" value="1"/>
</dbReference>
<dbReference type="InterPro" id="IPR008254">
    <property type="entry name" value="Flavodoxin/NO_synth"/>
</dbReference>
<dbReference type="GO" id="GO:0046872">
    <property type="term" value="F:metal ion binding"/>
    <property type="evidence" value="ECO:0007669"/>
    <property type="project" value="InterPro"/>
</dbReference>
<evidence type="ECO:0000313" key="4">
    <source>
        <dbReference type="Proteomes" id="UP001642409"/>
    </source>
</evidence>
<reference evidence="2" key="1">
    <citation type="submission" date="2023-06" db="EMBL/GenBank/DDBJ databases">
        <authorList>
            <person name="Kurt Z."/>
        </authorList>
    </citation>
    <scope>NUCLEOTIDE SEQUENCE</scope>
</reference>
<gene>
    <name evidence="3" type="ORF">HINF_LOCUS20251</name>
    <name evidence="2" type="ORF">HINF_LOCUS63457</name>
</gene>
<dbReference type="AlphaFoldDB" id="A0AA86RPR4"/>
<sequence length="392" mass="44282">MPVVSTEIVAPDIYWVGAIDWSVRMLPGYYSDEGTSYNAYLLMDEDITLIDTVQAQFGFELLEKIKQITQLDVVKYIIINNAENDHSGALPFLMTQLKNATIVTNKICMDNIIHLYPSLKNYQFKIVNNNTQLKLNTHTIHFIPVPMLHWPSSMVCYCPETRLLFSNDVFGQHIACSERFLDQIVLKDHIIQLMREYSANLLGPFQVPLTIALQNLKQLKIDTILTGHGISWRGDNLITAINEYTQFSQNKQLKKKLTVLFQSMSGVVNTAAQIIMQTSSHQVQFCDLNITNLTKCALSAYNSEFLAIGSPNYYGQTTPLVESAIHYLRGLNLIKGRKVMLFGSFCWSDKAVAIMKEMVENAGGTVVSEISFKMGVNEITQSALINELKKFV</sequence>
<dbReference type="GO" id="GO:0016491">
    <property type="term" value="F:oxidoreductase activity"/>
    <property type="evidence" value="ECO:0007669"/>
    <property type="project" value="InterPro"/>
</dbReference>
<proteinExistence type="predicted"/>
<dbReference type="SUPFAM" id="SSF56281">
    <property type="entry name" value="Metallo-hydrolase/oxidoreductase"/>
    <property type="match status" value="1"/>
</dbReference>
<dbReference type="Pfam" id="PF19583">
    <property type="entry name" value="ODP"/>
    <property type="match status" value="1"/>
</dbReference>
<dbReference type="Proteomes" id="UP001642409">
    <property type="component" value="Unassembled WGS sequence"/>
</dbReference>